<feature type="coiled-coil region" evidence="1">
    <location>
        <begin position="100"/>
        <end position="175"/>
    </location>
</feature>
<reference evidence="3 4" key="1">
    <citation type="submission" date="2016-08" db="EMBL/GenBank/DDBJ databases">
        <title>Draft genome sequence of allopolyploid Zygosaccharomyces rouxii.</title>
        <authorList>
            <person name="Watanabe J."/>
            <person name="Uehara K."/>
            <person name="Mogi Y."/>
            <person name="Tsukioka Y."/>
        </authorList>
    </citation>
    <scope>NUCLEOTIDE SEQUENCE [LARGE SCALE GENOMIC DNA]</scope>
    <source>
        <strain evidence="3 4">NBRC 110957</strain>
    </source>
</reference>
<dbReference type="OrthoDB" id="4069891at2759"/>
<comment type="caution">
    <text evidence="3">The sequence shown here is derived from an EMBL/GenBank/DDBJ whole genome shotgun (WGS) entry which is preliminary data.</text>
</comment>
<protein>
    <submittedName>
        <fullName evidence="3">Uncharacterized protein</fullName>
    </submittedName>
</protein>
<evidence type="ECO:0000256" key="1">
    <source>
        <dbReference type="SAM" id="Coils"/>
    </source>
</evidence>
<name>A0A1Q2ZWZ0_ZYGRO</name>
<feature type="compositionally biased region" description="Polar residues" evidence="2">
    <location>
        <begin position="258"/>
        <end position="279"/>
    </location>
</feature>
<evidence type="ECO:0000313" key="3">
    <source>
        <dbReference type="EMBL" id="GAV47981.1"/>
    </source>
</evidence>
<evidence type="ECO:0000256" key="2">
    <source>
        <dbReference type="SAM" id="MobiDB-lite"/>
    </source>
</evidence>
<evidence type="ECO:0000313" key="4">
    <source>
        <dbReference type="Proteomes" id="UP000187013"/>
    </source>
</evidence>
<gene>
    <name evidence="3" type="ORF">ZYGR_0I02770</name>
</gene>
<dbReference type="eggNOG" id="ENOG502SAU1">
    <property type="taxonomic scope" value="Eukaryota"/>
</dbReference>
<sequence>MPVISRKSIALIVFTNITTTIQTRIRVRDHFKGIMAVDLSSDSSSDALDEVVVELKRLADNYKALDDHVESLNKHTVKAQVDVEMLLNRSSNNNKHLQTMSQLGQSVDRVLEQVQQLQKQQKSQEEDKSKHERLEALDREILAKERRAAALDADYRQMKQRLSEKHDEFAKLQRDFQDFQLSMNQQLKNAMGGVMVSSGALLDDATPKNTNNNASSRMHRITSMLREKYNLENGSRRVVSTDSVFQPQMRTRKKYVLNPNSLQGSPVTPERSSCNSDDD</sequence>
<accession>A0A1Q2ZWZ0</accession>
<proteinExistence type="predicted"/>
<feature type="region of interest" description="Disordered" evidence="2">
    <location>
        <begin position="250"/>
        <end position="279"/>
    </location>
</feature>
<dbReference type="EMBL" id="BDGX01000009">
    <property type="protein sequence ID" value="GAV47981.1"/>
    <property type="molecule type" value="Genomic_DNA"/>
</dbReference>
<dbReference type="Proteomes" id="UP000187013">
    <property type="component" value="Unassembled WGS sequence"/>
</dbReference>
<organism evidence="3 4">
    <name type="scientific">Zygosaccharomyces rouxii</name>
    <dbReference type="NCBI Taxonomy" id="4956"/>
    <lineage>
        <taxon>Eukaryota</taxon>
        <taxon>Fungi</taxon>
        <taxon>Dikarya</taxon>
        <taxon>Ascomycota</taxon>
        <taxon>Saccharomycotina</taxon>
        <taxon>Saccharomycetes</taxon>
        <taxon>Saccharomycetales</taxon>
        <taxon>Saccharomycetaceae</taxon>
        <taxon>Zygosaccharomyces</taxon>
    </lineage>
</organism>
<keyword evidence="1" id="KW-0175">Coiled coil</keyword>
<dbReference type="AlphaFoldDB" id="A0A1Q2ZWZ0"/>